<dbReference type="Proteomes" id="UP000734218">
    <property type="component" value="Unassembled WGS sequence"/>
</dbReference>
<reference evidence="1 2" key="1">
    <citation type="submission" date="2020-03" db="EMBL/GenBank/DDBJ databases">
        <title>Genomic Encyclopedia of Type Strains, Phase IV (KMG-IV): sequencing the most valuable type-strain genomes for metagenomic binning, comparative biology and taxonomic classification.</title>
        <authorList>
            <person name="Goeker M."/>
        </authorList>
    </citation>
    <scope>NUCLEOTIDE SEQUENCE [LARGE SCALE GENOMIC DNA]</scope>
    <source>
        <strain evidence="1 2">DSM 27651</strain>
    </source>
</reference>
<dbReference type="EMBL" id="JAATJE010000002">
    <property type="protein sequence ID" value="NJC34788.1"/>
    <property type="molecule type" value="Genomic_DNA"/>
</dbReference>
<dbReference type="RefSeq" id="WP_167955096.1">
    <property type="nucleotide sequence ID" value="NZ_JAATJE010000002.1"/>
</dbReference>
<gene>
    <name evidence="1" type="ORF">GGR88_002302</name>
</gene>
<comment type="caution">
    <text evidence="1">The sequence shown here is derived from an EMBL/GenBank/DDBJ whole genome shotgun (WGS) entry which is preliminary data.</text>
</comment>
<evidence type="ECO:0008006" key="3">
    <source>
        <dbReference type="Google" id="ProtNLM"/>
    </source>
</evidence>
<protein>
    <recommendedName>
        <fullName evidence="3">Lipoprotein</fullName>
    </recommendedName>
</protein>
<name>A0ABX0XN24_9SPHN</name>
<keyword evidence="2" id="KW-1185">Reference proteome</keyword>
<evidence type="ECO:0000313" key="2">
    <source>
        <dbReference type="Proteomes" id="UP000734218"/>
    </source>
</evidence>
<evidence type="ECO:0000313" key="1">
    <source>
        <dbReference type="EMBL" id="NJC34788.1"/>
    </source>
</evidence>
<proteinExistence type="predicted"/>
<organism evidence="1 2">
    <name type="scientific">Sphingomonas jejuensis</name>
    <dbReference type="NCBI Taxonomy" id="904715"/>
    <lineage>
        <taxon>Bacteria</taxon>
        <taxon>Pseudomonadati</taxon>
        <taxon>Pseudomonadota</taxon>
        <taxon>Alphaproteobacteria</taxon>
        <taxon>Sphingomonadales</taxon>
        <taxon>Sphingomonadaceae</taxon>
        <taxon>Sphingomonas</taxon>
    </lineage>
</organism>
<sequence>MEPLLYVIAIMGCADTGSACTQMRVQPTAFRTEASCRAAQDDALIAASDLDFPVILAECRATTMQMADARPQGDRIVASR</sequence>
<accession>A0ABX0XN24</accession>